<sequence>MVEGILWLPRTSPTVTLIDAIARDCSTRDDGQDDAIINIADTNMNAANQDTSSDNEKDLIDPANAQSDWPADVKKHLDIEKLRTLTPGDPEAQHISNKPGYSRSNGTSGLLIRLVLQIFIPKECREDLVQEFHLECSHGVHPAN</sequence>
<organism evidence="2 3">
    <name type="scientific">Perkinsus chesapeaki</name>
    <name type="common">Clam parasite</name>
    <name type="synonym">Perkinsus andrewsi</name>
    <dbReference type="NCBI Taxonomy" id="330153"/>
    <lineage>
        <taxon>Eukaryota</taxon>
        <taxon>Sar</taxon>
        <taxon>Alveolata</taxon>
        <taxon>Perkinsozoa</taxon>
        <taxon>Perkinsea</taxon>
        <taxon>Perkinsida</taxon>
        <taxon>Perkinsidae</taxon>
        <taxon>Perkinsus</taxon>
    </lineage>
</organism>
<feature type="region of interest" description="Disordered" evidence="1">
    <location>
        <begin position="46"/>
        <end position="67"/>
    </location>
</feature>
<dbReference type="AlphaFoldDB" id="A0A7J6KQ62"/>
<comment type="caution">
    <text evidence="2">The sequence shown here is derived from an EMBL/GenBank/DDBJ whole genome shotgun (WGS) entry which is preliminary data.</text>
</comment>
<dbReference type="EMBL" id="JAAPAO010001843">
    <property type="protein sequence ID" value="KAF4648721.1"/>
    <property type="molecule type" value="Genomic_DNA"/>
</dbReference>
<evidence type="ECO:0000256" key="1">
    <source>
        <dbReference type="SAM" id="MobiDB-lite"/>
    </source>
</evidence>
<gene>
    <name evidence="2" type="ORF">FOL47_002884</name>
</gene>
<accession>A0A7J6KQ62</accession>
<reference evidence="2 3" key="1">
    <citation type="submission" date="2020-04" db="EMBL/GenBank/DDBJ databases">
        <title>Perkinsus chesapeaki whole genome sequence.</title>
        <authorList>
            <person name="Bogema D.R."/>
        </authorList>
    </citation>
    <scope>NUCLEOTIDE SEQUENCE [LARGE SCALE GENOMIC DNA]</scope>
    <source>
        <strain evidence="2">ATCC PRA-425</strain>
    </source>
</reference>
<name>A0A7J6KQ62_PERCH</name>
<evidence type="ECO:0000313" key="3">
    <source>
        <dbReference type="Proteomes" id="UP000591131"/>
    </source>
</evidence>
<dbReference type="Proteomes" id="UP000591131">
    <property type="component" value="Unassembled WGS sequence"/>
</dbReference>
<protein>
    <submittedName>
        <fullName evidence="2">Uncharacterized protein</fullName>
    </submittedName>
</protein>
<keyword evidence="3" id="KW-1185">Reference proteome</keyword>
<evidence type="ECO:0000313" key="2">
    <source>
        <dbReference type="EMBL" id="KAF4648721.1"/>
    </source>
</evidence>
<proteinExistence type="predicted"/>